<comment type="caution">
    <text evidence="1">The sequence shown here is derived from an EMBL/GenBank/DDBJ whole genome shotgun (WGS) entry which is preliminary data.</text>
</comment>
<protein>
    <submittedName>
        <fullName evidence="1">Uncharacterized protein</fullName>
    </submittedName>
</protein>
<dbReference type="EMBL" id="JANBPG010001195">
    <property type="protein sequence ID" value="KAJ1891235.1"/>
    <property type="molecule type" value="Genomic_DNA"/>
</dbReference>
<evidence type="ECO:0000313" key="1">
    <source>
        <dbReference type="EMBL" id="KAJ1891235.1"/>
    </source>
</evidence>
<gene>
    <name evidence="1" type="ORF">LPJ66_007036</name>
</gene>
<dbReference type="Proteomes" id="UP001150581">
    <property type="component" value="Unassembled WGS sequence"/>
</dbReference>
<keyword evidence="2" id="KW-1185">Reference proteome</keyword>
<reference evidence="1" key="1">
    <citation type="submission" date="2022-07" db="EMBL/GenBank/DDBJ databases">
        <title>Phylogenomic reconstructions and comparative analyses of Kickxellomycotina fungi.</title>
        <authorList>
            <person name="Reynolds N.K."/>
            <person name="Stajich J.E."/>
            <person name="Barry K."/>
            <person name="Grigoriev I.V."/>
            <person name="Crous P."/>
            <person name="Smith M.E."/>
        </authorList>
    </citation>
    <scope>NUCLEOTIDE SEQUENCE</scope>
    <source>
        <strain evidence="1">Benny 63K</strain>
    </source>
</reference>
<sequence length="374" mass="41070">MYAKIERLLSQVESESGHGILGKKRTPSTFRSPNITTGIPPLDDALKEHTTNTTQEEQHPRPPLFELLGASGSGKTQMLYRICVSTAMPRSTRLSNGTTVDLQGHSAHVLLVDIDGKMSMDILAHQIRERARELMKKSKGLEFNNNEEEEEERVVEEALGRIRVFTPESTHSLVATLALLPRYAQDIDAPLVLLVDGLGVNFWLDKRTSDHMWLKIKRATPWFRLQQVMVDTLQQVHLALGCLCVVTSGLFLKSTEGSGLVRMASQESASSASQGSQQAVGGGGQQGVRSIEVGQCVYRDHMIPRWRSVVTGSFVLESMPGAGHGGMVDCPVTKITLMNVGGQQSQNQQQALGSPLQKYTMYVGTRAECQKNAC</sequence>
<proteinExistence type="predicted"/>
<organism evidence="1 2">
    <name type="scientific">Kickxella alabastrina</name>
    <dbReference type="NCBI Taxonomy" id="61397"/>
    <lineage>
        <taxon>Eukaryota</taxon>
        <taxon>Fungi</taxon>
        <taxon>Fungi incertae sedis</taxon>
        <taxon>Zoopagomycota</taxon>
        <taxon>Kickxellomycotina</taxon>
        <taxon>Kickxellomycetes</taxon>
        <taxon>Kickxellales</taxon>
        <taxon>Kickxellaceae</taxon>
        <taxon>Kickxella</taxon>
    </lineage>
</organism>
<accession>A0ACC1ICH6</accession>
<evidence type="ECO:0000313" key="2">
    <source>
        <dbReference type="Proteomes" id="UP001150581"/>
    </source>
</evidence>
<name>A0ACC1ICH6_9FUNG</name>